<dbReference type="Proteomes" id="UP000321062">
    <property type="component" value="Chromosome"/>
</dbReference>
<dbReference type="OrthoDB" id="9886726at2"/>
<feature type="signal peptide" evidence="1">
    <location>
        <begin position="1"/>
        <end position="19"/>
    </location>
</feature>
<evidence type="ECO:0000313" key="3">
    <source>
        <dbReference type="Proteomes" id="UP000321062"/>
    </source>
</evidence>
<sequence length="130" mass="13136">MRLAWTMLCGLLMTSAVVAAELPIEHAYGTAAGCASVAKSNDIPGGKVLAVTSEHVLSGEAVCPFLAVTDGQSDDPANKAWEADISCEAGHEEAVPGKLLIVHDAASDKLALSVLDGDGPKGNLAACPAP</sequence>
<keyword evidence="1" id="KW-0732">Signal</keyword>
<dbReference type="AlphaFoldDB" id="A0A5B9DJ83"/>
<name>A0A5B9DJ83_9HYPH</name>
<accession>A0A5B9DJ83</accession>
<reference evidence="2 3" key="1">
    <citation type="journal article" date="2015" name="Int. J. Syst. Evol. Microbiol.">
        <title>Youhaiella tibetensis gen. nov., sp. nov., isolated from subsurface sediment.</title>
        <authorList>
            <person name="Wang Y.X."/>
            <person name="Huang F.Q."/>
            <person name="Nogi Y."/>
            <person name="Pang S.J."/>
            <person name="Wang P.K."/>
            <person name="Lv J."/>
        </authorList>
    </citation>
    <scope>NUCLEOTIDE SEQUENCE [LARGE SCALE GENOMIC DNA]</scope>
    <source>
        <strain evidence="3">fig4</strain>
    </source>
</reference>
<dbReference type="EMBL" id="CP041690">
    <property type="protein sequence ID" value="QEE19290.1"/>
    <property type="molecule type" value="Genomic_DNA"/>
</dbReference>
<gene>
    <name evidence="2" type="ORF">FNA67_03495</name>
</gene>
<organism evidence="2 3">
    <name type="scientific">Paradevosia tibetensis</name>
    <dbReference type="NCBI Taxonomy" id="1447062"/>
    <lineage>
        <taxon>Bacteria</taxon>
        <taxon>Pseudomonadati</taxon>
        <taxon>Pseudomonadota</taxon>
        <taxon>Alphaproteobacteria</taxon>
        <taxon>Hyphomicrobiales</taxon>
        <taxon>Devosiaceae</taxon>
        <taxon>Paradevosia</taxon>
    </lineage>
</organism>
<evidence type="ECO:0000256" key="1">
    <source>
        <dbReference type="SAM" id="SignalP"/>
    </source>
</evidence>
<dbReference type="RefSeq" id="WP_147655091.1">
    <property type="nucleotide sequence ID" value="NZ_BMFM01000001.1"/>
</dbReference>
<dbReference type="KEGG" id="yti:FNA67_03495"/>
<keyword evidence="3" id="KW-1185">Reference proteome</keyword>
<feature type="chain" id="PRO_5022862255" evidence="1">
    <location>
        <begin position="20"/>
        <end position="130"/>
    </location>
</feature>
<protein>
    <submittedName>
        <fullName evidence="2">Uncharacterized protein</fullName>
    </submittedName>
</protein>
<proteinExistence type="predicted"/>
<evidence type="ECO:0000313" key="2">
    <source>
        <dbReference type="EMBL" id="QEE19290.1"/>
    </source>
</evidence>